<organism evidence="3 4">
    <name type="scientific">Saguinus oedipus</name>
    <name type="common">Cotton-top tamarin</name>
    <name type="synonym">Oedipomidas oedipus</name>
    <dbReference type="NCBI Taxonomy" id="9490"/>
    <lineage>
        <taxon>Eukaryota</taxon>
        <taxon>Metazoa</taxon>
        <taxon>Chordata</taxon>
        <taxon>Craniata</taxon>
        <taxon>Vertebrata</taxon>
        <taxon>Euteleostomi</taxon>
        <taxon>Mammalia</taxon>
        <taxon>Eutheria</taxon>
        <taxon>Euarchontoglires</taxon>
        <taxon>Primates</taxon>
        <taxon>Haplorrhini</taxon>
        <taxon>Platyrrhini</taxon>
        <taxon>Cebidae</taxon>
        <taxon>Callitrichinae</taxon>
        <taxon>Saguinus</taxon>
    </lineage>
</organism>
<evidence type="ECO:0000256" key="1">
    <source>
        <dbReference type="PROSITE-ProRule" id="PRU00723"/>
    </source>
</evidence>
<reference evidence="3 4" key="1">
    <citation type="submission" date="2023-05" db="EMBL/GenBank/DDBJ databases">
        <title>B98-5 Cell Line De Novo Hybrid Assembly: An Optical Mapping Approach.</title>
        <authorList>
            <person name="Kananen K."/>
            <person name="Auerbach J.A."/>
            <person name="Kautto E."/>
            <person name="Blachly J.S."/>
        </authorList>
    </citation>
    <scope>NUCLEOTIDE SEQUENCE [LARGE SCALE GENOMIC DNA]</scope>
    <source>
        <strain evidence="3">B95-8</strain>
        <tissue evidence="3">Cell line</tissue>
    </source>
</reference>
<evidence type="ECO:0000313" key="4">
    <source>
        <dbReference type="Proteomes" id="UP001266305"/>
    </source>
</evidence>
<proteinExistence type="predicted"/>
<keyword evidence="1" id="KW-0863">Zinc-finger</keyword>
<feature type="domain" description="C3H1-type" evidence="2">
    <location>
        <begin position="23"/>
        <end position="48"/>
    </location>
</feature>
<evidence type="ECO:0000259" key="2">
    <source>
        <dbReference type="PROSITE" id="PS50103"/>
    </source>
</evidence>
<name>A0ABQ9V5D7_SAGOE</name>
<keyword evidence="4" id="KW-1185">Reference proteome</keyword>
<gene>
    <name evidence="3" type="ORF">P7K49_018435</name>
</gene>
<dbReference type="Gene3D" id="4.10.1000.40">
    <property type="match status" value="1"/>
</dbReference>
<feature type="zinc finger region" description="C3H1-type" evidence="1">
    <location>
        <begin position="23"/>
        <end position="48"/>
    </location>
</feature>
<keyword evidence="1" id="KW-0862">Zinc</keyword>
<dbReference type="Pfam" id="PF14608">
    <property type="entry name" value="zf-CCCH_2"/>
    <property type="match status" value="1"/>
</dbReference>
<sequence length="51" mass="5679">MAIVLTAVMSAEMGELSVAQKPEKLLERCKYWPACKNGDECAYHHPISPCK</sequence>
<dbReference type="EMBL" id="JASSZA010000008">
    <property type="protein sequence ID" value="KAK2104579.1"/>
    <property type="molecule type" value="Genomic_DNA"/>
</dbReference>
<evidence type="ECO:0000313" key="3">
    <source>
        <dbReference type="EMBL" id="KAK2104579.1"/>
    </source>
</evidence>
<dbReference type="Proteomes" id="UP001266305">
    <property type="component" value="Unassembled WGS sequence"/>
</dbReference>
<dbReference type="PROSITE" id="PS50103">
    <property type="entry name" value="ZF_C3H1"/>
    <property type="match status" value="1"/>
</dbReference>
<protein>
    <recommendedName>
        <fullName evidence="2">C3H1-type domain-containing protein</fullName>
    </recommendedName>
</protein>
<comment type="caution">
    <text evidence="3">The sequence shown here is derived from an EMBL/GenBank/DDBJ whole genome shotgun (WGS) entry which is preliminary data.</text>
</comment>
<keyword evidence="1" id="KW-0479">Metal-binding</keyword>
<accession>A0ABQ9V5D7</accession>
<dbReference type="InterPro" id="IPR000571">
    <property type="entry name" value="Znf_CCCH"/>
</dbReference>